<dbReference type="SMART" id="SM00849">
    <property type="entry name" value="Lactamase_B"/>
    <property type="match status" value="1"/>
</dbReference>
<name>A0AAW3WHW7_CLOBE</name>
<dbReference type="PANTHER" id="PTHR30619:SF1">
    <property type="entry name" value="RECOMBINATION PROTEIN 2"/>
    <property type="match status" value="1"/>
</dbReference>
<dbReference type="InterPro" id="IPR035681">
    <property type="entry name" value="ComA-like_MBL"/>
</dbReference>
<dbReference type="InterPro" id="IPR036866">
    <property type="entry name" value="RibonucZ/Hydroxyglut_hydro"/>
</dbReference>
<organism evidence="2 3">
    <name type="scientific">Clostridium beijerinckii</name>
    <name type="common">Clostridium MP</name>
    <dbReference type="NCBI Taxonomy" id="1520"/>
    <lineage>
        <taxon>Bacteria</taxon>
        <taxon>Bacillati</taxon>
        <taxon>Bacillota</taxon>
        <taxon>Clostridia</taxon>
        <taxon>Eubacteriales</taxon>
        <taxon>Clostridiaceae</taxon>
        <taxon>Clostridium</taxon>
    </lineage>
</organism>
<gene>
    <name evidence="2" type="ORF">HGI39_28455</name>
</gene>
<evidence type="ECO:0000259" key="1">
    <source>
        <dbReference type="SMART" id="SM00849"/>
    </source>
</evidence>
<accession>A0AAW3WHW7</accession>
<evidence type="ECO:0000313" key="3">
    <source>
        <dbReference type="Proteomes" id="UP001194098"/>
    </source>
</evidence>
<dbReference type="AlphaFoldDB" id="A0AAW3WHW7"/>
<dbReference type="CDD" id="cd07731">
    <property type="entry name" value="ComA-like_MBL-fold"/>
    <property type="match status" value="1"/>
</dbReference>
<feature type="non-terminal residue" evidence="2">
    <location>
        <position position="1"/>
    </location>
</feature>
<dbReference type="Proteomes" id="UP001194098">
    <property type="component" value="Unassembled WGS sequence"/>
</dbReference>
<comment type="caution">
    <text evidence="2">The sequence shown here is derived from an EMBL/GenBank/DDBJ whole genome shotgun (WGS) entry which is preliminary data.</text>
</comment>
<feature type="domain" description="Metallo-beta-lactamase" evidence="1">
    <location>
        <begin position="23"/>
        <end position="276"/>
    </location>
</feature>
<dbReference type="EMBL" id="JABAGV010000527">
    <property type="protein sequence ID" value="MBC2478525.1"/>
    <property type="molecule type" value="Genomic_DNA"/>
</dbReference>
<dbReference type="PANTHER" id="PTHR30619">
    <property type="entry name" value="DNA INTERNALIZATION/COMPETENCE PROTEIN COMEC/REC2"/>
    <property type="match status" value="1"/>
</dbReference>
<proteinExistence type="predicted"/>
<dbReference type="InterPro" id="IPR052159">
    <property type="entry name" value="Competence_DNA_uptake"/>
</dbReference>
<dbReference type="Gene3D" id="3.60.15.10">
    <property type="entry name" value="Ribonuclease Z/Hydroxyacylglutathione hydrolase-like"/>
    <property type="match status" value="1"/>
</dbReference>
<dbReference type="RefSeq" id="WP_185687409.1">
    <property type="nucleotide sequence ID" value="NZ_JABAGV010000527.1"/>
</dbReference>
<dbReference type="Pfam" id="PF00753">
    <property type="entry name" value="Lactamase_B"/>
    <property type="match status" value="1"/>
</dbReference>
<evidence type="ECO:0000313" key="2">
    <source>
        <dbReference type="EMBL" id="MBC2478525.1"/>
    </source>
</evidence>
<dbReference type="SUPFAM" id="SSF56281">
    <property type="entry name" value="Metallo-hydrolase/oxidoreductase"/>
    <property type="match status" value="1"/>
</dbReference>
<reference evidence="2" key="1">
    <citation type="submission" date="2020-04" db="EMBL/GenBank/DDBJ databases">
        <authorList>
            <person name="Brown S."/>
        </authorList>
    </citation>
    <scope>NUCLEOTIDE SEQUENCE</scope>
    <source>
        <strain evidence="2">DJ015</strain>
    </source>
</reference>
<dbReference type="InterPro" id="IPR001279">
    <property type="entry name" value="Metallo-B-lactamas"/>
</dbReference>
<protein>
    <submittedName>
        <fullName evidence="2">MBL fold metallo-hydrolase</fullName>
    </submittedName>
</protein>
<sequence length="345" mass="37996">GYYQGSDPNNKNYLYIKFLNVGDADCAFIKLPSGETVLIDTGTPESAKSVVDFLNSQNLKTDFFKASKDGQAINNSNAIDNKTDAENINNTIISTNSATTAAAVRANNGKGVIDYVILTHPHSDHIGGLIELMNNFNIGKIFVPKYFEMQDYAPGATTVSASDIDIIKYDYKVYKATMDAIAKSGIPVVEADPQAFVDSEHILQFLHQNKKYSDLEANTYYKEYGALNDRSAITFLNYGDLQTLFTGDMQWHAESDFAMNKSLKNNEVDILKVPHHGNVGSSSYTFIGYVKPTIGVISRSKSRVVTNNEPYNTLIACGVKIYETSATDGVSVYATKDNWNIETAN</sequence>
<reference evidence="2" key="2">
    <citation type="journal article" date="2022" name="Nat. Biotechnol.">
        <title>Carbon-negative production of acetone and isopropanol by gas fermentation at industrial pilot scale.</title>
        <authorList>
            <person name="Liew F.E."/>
            <person name="Nogle R."/>
            <person name="Abdalla T."/>
            <person name="Rasor B.J."/>
            <person name="Canter C."/>
            <person name="Jensen R.O."/>
            <person name="Wang L."/>
            <person name="Strutz J."/>
            <person name="Chirania P."/>
            <person name="De Tissera S."/>
            <person name="Mueller A.P."/>
            <person name="Ruan Z."/>
            <person name="Gao A."/>
            <person name="Tran L."/>
            <person name="Engle N.L."/>
            <person name="Bromley J.C."/>
            <person name="Daniell J."/>
            <person name="Conrado R."/>
            <person name="Tschaplinski T.J."/>
            <person name="Giannone R.J."/>
            <person name="Hettich R.L."/>
            <person name="Karim A.S."/>
            <person name="Simpson S.D."/>
            <person name="Brown S.D."/>
            <person name="Leang C."/>
            <person name="Jewett M.C."/>
            <person name="Kopke M."/>
        </authorList>
    </citation>
    <scope>NUCLEOTIDE SEQUENCE</scope>
    <source>
        <strain evidence="2">DJ015</strain>
    </source>
</reference>